<keyword evidence="4 7" id="KW-0812">Transmembrane</keyword>
<evidence type="ECO:0000313" key="11">
    <source>
        <dbReference type="Proteomes" id="UP000177165"/>
    </source>
</evidence>
<name>A0A1G2APQ7_9BACT</name>
<keyword evidence="3" id="KW-1003">Cell membrane</keyword>
<feature type="transmembrane region" description="Helical" evidence="7">
    <location>
        <begin position="330"/>
        <end position="352"/>
    </location>
</feature>
<dbReference type="PANTHER" id="PTHR43738:SF1">
    <property type="entry name" value="HEMIN TRANSPORT SYSTEM PERMEASE PROTEIN HRTB-RELATED"/>
    <property type="match status" value="1"/>
</dbReference>
<evidence type="ECO:0000256" key="2">
    <source>
        <dbReference type="ARBA" id="ARBA00022448"/>
    </source>
</evidence>
<evidence type="ECO:0008006" key="12">
    <source>
        <dbReference type="Google" id="ProtNLM"/>
    </source>
</evidence>
<sequence>MLSLARKNLLHEKLRFLISVGGVAFSVMLILIILALYRGWNEKLGRYVEEVDADVWVLQNGASDMFHSTSLFPEALLDQMKKVEGVARVDPLIGRRLPVEKNGVEAMMIMIGYNTATGAGGPLEIVEGSAPEEDEIIIDRAMAKKLRVKVGDGLDIIGKKFRISGISSGGNVITFQYAFMRIENAREFMQMTNLTNYALVSFAQDVDKKNVTERLEETLPEVDVLTKSTFADNNRKQIMEAFVPIIQVLVVIGFIVGMTVMSLTIYTATIEKSREYGILKAIGARNRHLYRIIFTQSGIAGTVGSVFGVGLTFAMAYIVGYIEPSFVTSIIWSDIIMVFGITLLMILFSAFIPIRRIAGIDPAIVFKT</sequence>
<organism evidence="10 11">
    <name type="scientific">Candidatus Kerfeldbacteria bacterium RIFCSPHIGHO2_02_FULL_42_14</name>
    <dbReference type="NCBI Taxonomy" id="1798540"/>
    <lineage>
        <taxon>Bacteria</taxon>
        <taxon>Candidatus Kerfeldiibacteriota</taxon>
    </lineage>
</organism>
<reference evidence="10 11" key="1">
    <citation type="journal article" date="2016" name="Nat. Commun.">
        <title>Thousands of microbial genomes shed light on interconnected biogeochemical processes in an aquifer system.</title>
        <authorList>
            <person name="Anantharaman K."/>
            <person name="Brown C.T."/>
            <person name="Hug L.A."/>
            <person name="Sharon I."/>
            <person name="Castelle C.J."/>
            <person name="Probst A.J."/>
            <person name="Thomas B.C."/>
            <person name="Singh A."/>
            <person name="Wilkins M.J."/>
            <person name="Karaoz U."/>
            <person name="Brodie E.L."/>
            <person name="Williams K.H."/>
            <person name="Hubbard S.S."/>
            <person name="Banfield J.F."/>
        </authorList>
    </citation>
    <scope>NUCLEOTIDE SEQUENCE [LARGE SCALE GENOMIC DNA]</scope>
</reference>
<dbReference type="EMBL" id="MHKB01000013">
    <property type="protein sequence ID" value="OGY78625.1"/>
    <property type="molecule type" value="Genomic_DNA"/>
</dbReference>
<dbReference type="Pfam" id="PF02687">
    <property type="entry name" value="FtsX"/>
    <property type="match status" value="1"/>
</dbReference>
<dbReference type="Proteomes" id="UP000177165">
    <property type="component" value="Unassembled WGS sequence"/>
</dbReference>
<feature type="transmembrane region" description="Helical" evidence="7">
    <location>
        <begin position="16"/>
        <end position="37"/>
    </location>
</feature>
<evidence type="ECO:0000256" key="7">
    <source>
        <dbReference type="SAM" id="Phobius"/>
    </source>
</evidence>
<dbReference type="InterPro" id="IPR025857">
    <property type="entry name" value="MacB_PCD"/>
</dbReference>
<dbReference type="InterPro" id="IPR051125">
    <property type="entry name" value="ABC-4/HrtB_transporter"/>
</dbReference>
<feature type="domain" description="MacB-like periplasmic core" evidence="9">
    <location>
        <begin position="17"/>
        <end position="217"/>
    </location>
</feature>
<feature type="domain" description="ABC3 transporter permease C-terminal" evidence="8">
    <location>
        <begin position="249"/>
        <end position="362"/>
    </location>
</feature>
<keyword evidence="2" id="KW-0813">Transport</keyword>
<protein>
    <recommendedName>
        <fullName evidence="12">ABC3 transporter permease protein domain-containing protein</fullName>
    </recommendedName>
</protein>
<dbReference type="Pfam" id="PF12704">
    <property type="entry name" value="MacB_PCD"/>
    <property type="match status" value="1"/>
</dbReference>
<keyword evidence="6 7" id="KW-0472">Membrane</keyword>
<evidence type="ECO:0000259" key="8">
    <source>
        <dbReference type="Pfam" id="PF02687"/>
    </source>
</evidence>
<feature type="transmembrane region" description="Helical" evidence="7">
    <location>
        <begin position="289"/>
        <end position="318"/>
    </location>
</feature>
<evidence type="ECO:0000256" key="1">
    <source>
        <dbReference type="ARBA" id="ARBA00004651"/>
    </source>
</evidence>
<evidence type="ECO:0000313" key="10">
    <source>
        <dbReference type="EMBL" id="OGY78625.1"/>
    </source>
</evidence>
<evidence type="ECO:0000259" key="9">
    <source>
        <dbReference type="Pfam" id="PF12704"/>
    </source>
</evidence>
<gene>
    <name evidence="10" type="ORF">A3B74_04580</name>
</gene>
<accession>A0A1G2APQ7</accession>
<proteinExistence type="predicted"/>
<dbReference type="STRING" id="1798540.A3B74_04580"/>
<feature type="transmembrane region" description="Helical" evidence="7">
    <location>
        <begin position="245"/>
        <end position="268"/>
    </location>
</feature>
<dbReference type="AlphaFoldDB" id="A0A1G2APQ7"/>
<evidence type="ECO:0000256" key="5">
    <source>
        <dbReference type="ARBA" id="ARBA00022989"/>
    </source>
</evidence>
<evidence type="ECO:0000256" key="3">
    <source>
        <dbReference type="ARBA" id="ARBA00022475"/>
    </source>
</evidence>
<dbReference type="PANTHER" id="PTHR43738">
    <property type="entry name" value="ABC TRANSPORTER, MEMBRANE PROTEIN"/>
    <property type="match status" value="1"/>
</dbReference>
<dbReference type="GO" id="GO:0005886">
    <property type="term" value="C:plasma membrane"/>
    <property type="evidence" value="ECO:0007669"/>
    <property type="project" value="UniProtKB-SubCell"/>
</dbReference>
<dbReference type="InterPro" id="IPR003838">
    <property type="entry name" value="ABC3_permease_C"/>
</dbReference>
<comment type="subcellular location">
    <subcellularLocation>
        <location evidence="1">Cell membrane</location>
        <topology evidence="1">Multi-pass membrane protein</topology>
    </subcellularLocation>
</comment>
<comment type="caution">
    <text evidence="10">The sequence shown here is derived from an EMBL/GenBank/DDBJ whole genome shotgun (WGS) entry which is preliminary data.</text>
</comment>
<evidence type="ECO:0000256" key="4">
    <source>
        <dbReference type="ARBA" id="ARBA00022692"/>
    </source>
</evidence>
<evidence type="ECO:0000256" key="6">
    <source>
        <dbReference type="ARBA" id="ARBA00023136"/>
    </source>
</evidence>
<keyword evidence="5 7" id="KW-1133">Transmembrane helix</keyword>